<keyword evidence="7" id="KW-0411">Iron-sulfur</keyword>
<dbReference type="CDD" id="cd00207">
    <property type="entry name" value="fer2"/>
    <property type="match status" value="1"/>
</dbReference>
<dbReference type="PROSITE" id="PS51085">
    <property type="entry name" value="2FE2S_FER_2"/>
    <property type="match status" value="1"/>
</dbReference>
<dbReference type="Gene3D" id="3.40.50.80">
    <property type="entry name" value="Nucleotide-binding domain of ferredoxin-NADP reductase (FNR) module"/>
    <property type="match status" value="1"/>
</dbReference>
<dbReference type="PANTHER" id="PTHR47354:SF1">
    <property type="entry name" value="CARNITINE MONOOXYGENASE REDUCTASE SUBUNIT"/>
    <property type="match status" value="1"/>
</dbReference>
<keyword evidence="11" id="KW-1185">Reference proteome</keyword>
<dbReference type="SUPFAM" id="SSF54292">
    <property type="entry name" value="2Fe-2S ferredoxin-like"/>
    <property type="match status" value="1"/>
</dbReference>
<evidence type="ECO:0000256" key="7">
    <source>
        <dbReference type="ARBA" id="ARBA00023014"/>
    </source>
</evidence>
<proteinExistence type="predicted"/>
<organism evidence="10 11">
    <name type="scientific">Amycolatopsis minnesotensis</name>
    <dbReference type="NCBI Taxonomy" id="337894"/>
    <lineage>
        <taxon>Bacteria</taxon>
        <taxon>Bacillati</taxon>
        <taxon>Actinomycetota</taxon>
        <taxon>Actinomycetes</taxon>
        <taxon>Pseudonocardiales</taxon>
        <taxon>Pseudonocardiaceae</taxon>
        <taxon>Amycolatopsis</taxon>
    </lineage>
</organism>
<evidence type="ECO:0000256" key="6">
    <source>
        <dbReference type="ARBA" id="ARBA00023004"/>
    </source>
</evidence>
<evidence type="ECO:0000256" key="4">
    <source>
        <dbReference type="ARBA" id="ARBA00022723"/>
    </source>
</evidence>
<dbReference type="SUPFAM" id="SSF63380">
    <property type="entry name" value="Riboflavin synthase domain-like"/>
    <property type="match status" value="1"/>
</dbReference>
<dbReference type="Proteomes" id="UP001501116">
    <property type="component" value="Unassembled WGS sequence"/>
</dbReference>
<dbReference type="PROSITE" id="PS51384">
    <property type="entry name" value="FAD_FR"/>
    <property type="match status" value="1"/>
</dbReference>
<keyword evidence="5" id="KW-0560">Oxidoreductase</keyword>
<sequence>MRSSTIPATEAGAPDVDGEAVVRRAETVADGVLSVELTAPGGGPLPPWKPGAHISVVLGSGLVREYSLCGDPGDRDTYRIAVLDEPGGRGGSRELHRTAVPGARLGFRGPRNHFALDDSATRYLFIAGGIGITPILPMVRAAAARDARWALLYGGRSRRSMAFTDEVRALGGPRLTLVPQDELGLPDLGSPLAAAGSSTAVYCCGPPPLLAAVERQCDRLGMLGSLRVERFRPGTPEPATGNADQPIEVELRRSGKRVTVPPGRSVLGSVREVLPRVASSCEEGYCGTCEARVLDGVPDHRDTVLSEEDRARGDCMMICVSRARGATLALDL</sequence>
<dbReference type="InterPro" id="IPR001041">
    <property type="entry name" value="2Fe-2S_ferredoxin-type"/>
</dbReference>
<evidence type="ECO:0000256" key="2">
    <source>
        <dbReference type="ARBA" id="ARBA00022630"/>
    </source>
</evidence>
<comment type="cofactor">
    <cofactor evidence="1">
        <name>FAD</name>
        <dbReference type="ChEBI" id="CHEBI:57692"/>
    </cofactor>
</comment>
<gene>
    <name evidence="10" type="ORF">GCM10009754_59620</name>
</gene>
<evidence type="ECO:0000256" key="1">
    <source>
        <dbReference type="ARBA" id="ARBA00001974"/>
    </source>
</evidence>
<dbReference type="InterPro" id="IPR017938">
    <property type="entry name" value="Riboflavin_synthase-like_b-brl"/>
</dbReference>
<dbReference type="InterPro" id="IPR039261">
    <property type="entry name" value="FNR_nucleotide-bd"/>
</dbReference>
<evidence type="ECO:0000256" key="3">
    <source>
        <dbReference type="ARBA" id="ARBA00022714"/>
    </source>
</evidence>
<comment type="caution">
    <text evidence="10">The sequence shown here is derived from an EMBL/GenBank/DDBJ whole genome shotgun (WGS) entry which is preliminary data.</text>
</comment>
<accession>A0ABP5D924</accession>
<evidence type="ECO:0000259" key="9">
    <source>
        <dbReference type="PROSITE" id="PS51384"/>
    </source>
</evidence>
<evidence type="ECO:0000313" key="11">
    <source>
        <dbReference type="Proteomes" id="UP001501116"/>
    </source>
</evidence>
<dbReference type="SUPFAM" id="SSF52343">
    <property type="entry name" value="Ferredoxin reductase-like, C-terminal NADP-linked domain"/>
    <property type="match status" value="1"/>
</dbReference>
<dbReference type="Gene3D" id="3.10.20.30">
    <property type="match status" value="1"/>
</dbReference>
<dbReference type="Pfam" id="PF00111">
    <property type="entry name" value="Fer2"/>
    <property type="match status" value="1"/>
</dbReference>
<dbReference type="PANTHER" id="PTHR47354">
    <property type="entry name" value="NADH OXIDOREDUCTASE HCR"/>
    <property type="match status" value="1"/>
</dbReference>
<evidence type="ECO:0000256" key="5">
    <source>
        <dbReference type="ARBA" id="ARBA00023002"/>
    </source>
</evidence>
<evidence type="ECO:0000313" key="10">
    <source>
        <dbReference type="EMBL" id="GAA1976099.1"/>
    </source>
</evidence>
<dbReference type="InterPro" id="IPR006058">
    <property type="entry name" value="2Fe2S_fd_BS"/>
</dbReference>
<dbReference type="Pfam" id="PF00175">
    <property type="entry name" value="NAD_binding_1"/>
    <property type="match status" value="1"/>
</dbReference>
<keyword evidence="6" id="KW-0408">Iron</keyword>
<dbReference type="Gene3D" id="2.40.30.10">
    <property type="entry name" value="Translation factors"/>
    <property type="match status" value="1"/>
</dbReference>
<dbReference type="InterPro" id="IPR017927">
    <property type="entry name" value="FAD-bd_FR_type"/>
</dbReference>
<dbReference type="PRINTS" id="PR00409">
    <property type="entry name" value="PHDIOXRDTASE"/>
</dbReference>
<dbReference type="PROSITE" id="PS00197">
    <property type="entry name" value="2FE2S_FER_1"/>
    <property type="match status" value="1"/>
</dbReference>
<dbReference type="InterPro" id="IPR050415">
    <property type="entry name" value="MRET"/>
</dbReference>
<keyword evidence="3" id="KW-0001">2Fe-2S</keyword>
<keyword evidence="2" id="KW-0285">Flavoprotein</keyword>
<dbReference type="EMBL" id="BAAANN010000027">
    <property type="protein sequence ID" value="GAA1976099.1"/>
    <property type="molecule type" value="Genomic_DNA"/>
</dbReference>
<feature type="domain" description="FAD-binding FR-type" evidence="9">
    <location>
        <begin position="15"/>
        <end position="117"/>
    </location>
</feature>
<protein>
    <submittedName>
        <fullName evidence="10">PDR/VanB family oxidoreductase</fullName>
    </submittedName>
</protein>
<dbReference type="RefSeq" id="WP_344426176.1">
    <property type="nucleotide sequence ID" value="NZ_BAAANN010000027.1"/>
</dbReference>
<dbReference type="CDD" id="cd06185">
    <property type="entry name" value="PDR_like"/>
    <property type="match status" value="1"/>
</dbReference>
<name>A0ABP5D924_9PSEU</name>
<dbReference type="InterPro" id="IPR001433">
    <property type="entry name" value="OxRdtase_FAD/NAD-bd"/>
</dbReference>
<reference evidence="11" key="1">
    <citation type="journal article" date="2019" name="Int. J. Syst. Evol. Microbiol.">
        <title>The Global Catalogue of Microorganisms (GCM) 10K type strain sequencing project: providing services to taxonomists for standard genome sequencing and annotation.</title>
        <authorList>
            <consortium name="The Broad Institute Genomics Platform"/>
            <consortium name="The Broad Institute Genome Sequencing Center for Infectious Disease"/>
            <person name="Wu L."/>
            <person name="Ma J."/>
        </authorList>
    </citation>
    <scope>NUCLEOTIDE SEQUENCE [LARGE SCALE GENOMIC DNA]</scope>
    <source>
        <strain evidence="11">JCM 14545</strain>
    </source>
</reference>
<keyword evidence="4" id="KW-0479">Metal-binding</keyword>
<evidence type="ECO:0000259" key="8">
    <source>
        <dbReference type="PROSITE" id="PS51085"/>
    </source>
</evidence>
<feature type="domain" description="2Fe-2S ferredoxin-type" evidence="8">
    <location>
        <begin position="245"/>
        <end position="332"/>
    </location>
</feature>
<dbReference type="InterPro" id="IPR012675">
    <property type="entry name" value="Beta-grasp_dom_sf"/>
</dbReference>
<dbReference type="InterPro" id="IPR036010">
    <property type="entry name" value="2Fe-2S_ferredoxin-like_sf"/>
</dbReference>